<dbReference type="Proteomes" id="UP000662074">
    <property type="component" value="Unassembled WGS sequence"/>
</dbReference>
<keyword evidence="1" id="KW-1133">Transmembrane helix</keyword>
<reference evidence="2" key="1">
    <citation type="journal article" date="2014" name="Int. J. Syst. Evol. Microbiol.">
        <title>Complete genome sequence of Corynebacterium casei LMG S-19264T (=DSM 44701T), isolated from a smear-ripened cheese.</title>
        <authorList>
            <consortium name="US DOE Joint Genome Institute (JGI-PGF)"/>
            <person name="Walter F."/>
            <person name="Albersmeier A."/>
            <person name="Kalinowski J."/>
            <person name="Ruckert C."/>
        </authorList>
    </citation>
    <scope>NUCLEOTIDE SEQUENCE</scope>
    <source>
        <strain evidence="2">CCM 8711</strain>
    </source>
</reference>
<organism evidence="2 3">
    <name type="scientific">Mucilaginibacter galii</name>
    <dbReference type="NCBI Taxonomy" id="2005073"/>
    <lineage>
        <taxon>Bacteria</taxon>
        <taxon>Pseudomonadati</taxon>
        <taxon>Bacteroidota</taxon>
        <taxon>Sphingobacteriia</taxon>
        <taxon>Sphingobacteriales</taxon>
        <taxon>Sphingobacteriaceae</taxon>
        <taxon>Mucilaginibacter</taxon>
    </lineage>
</organism>
<name>A0A917N034_9SPHI</name>
<protein>
    <submittedName>
        <fullName evidence="2">Uncharacterized protein</fullName>
    </submittedName>
</protein>
<dbReference type="AlphaFoldDB" id="A0A917N034"/>
<evidence type="ECO:0000313" key="3">
    <source>
        <dbReference type="Proteomes" id="UP000662074"/>
    </source>
</evidence>
<reference evidence="2" key="2">
    <citation type="submission" date="2020-09" db="EMBL/GenBank/DDBJ databases">
        <authorList>
            <person name="Sun Q."/>
            <person name="Sedlacek I."/>
        </authorList>
    </citation>
    <scope>NUCLEOTIDE SEQUENCE</scope>
    <source>
        <strain evidence="2">CCM 8711</strain>
    </source>
</reference>
<evidence type="ECO:0000256" key="1">
    <source>
        <dbReference type="SAM" id="Phobius"/>
    </source>
</evidence>
<evidence type="ECO:0000313" key="2">
    <source>
        <dbReference type="EMBL" id="GGI48964.1"/>
    </source>
</evidence>
<accession>A0A917N034</accession>
<keyword evidence="1" id="KW-0472">Membrane</keyword>
<proteinExistence type="predicted"/>
<keyword evidence="1" id="KW-0812">Transmembrane</keyword>
<sequence>MFTVNNIIITFFAAGMVGVTMITVYLSMQSNKVQNIMKQNKNVVPLLLHKSTQHKFNAIHTKLPNVPSIHQEKLSLTLEELVYNFRNETICIRKYNQGLDYVMMKLNEHC</sequence>
<gene>
    <name evidence="2" type="ORF">GCM10011425_01760</name>
</gene>
<comment type="caution">
    <text evidence="2">The sequence shown here is derived from an EMBL/GenBank/DDBJ whole genome shotgun (WGS) entry which is preliminary data.</text>
</comment>
<keyword evidence="3" id="KW-1185">Reference proteome</keyword>
<feature type="transmembrane region" description="Helical" evidence="1">
    <location>
        <begin position="6"/>
        <end position="28"/>
    </location>
</feature>
<dbReference type="EMBL" id="BMDO01000001">
    <property type="protein sequence ID" value="GGI48964.1"/>
    <property type="molecule type" value="Genomic_DNA"/>
</dbReference>
<dbReference type="RefSeq" id="WP_188412924.1">
    <property type="nucleotide sequence ID" value="NZ_BMDO01000001.1"/>
</dbReference>